<keyword evidence="3" id="KW-1185">Reference proteome</keyword>
<evidence type="ECO:0000256" key="1">
    <source>
        <dbReference type="SAM" id="MobiDB-lite"/>
    </source>
</evidence>
<feature type="compositionally biased region" description="Basic and acidic residues" evidence="1">
    <location>
        <begin position="50"/>
        <end position="61"/>
    </location>
</feature>
<name>A0AAE1HIZ3_9NEOP</name>
<evidence type="ECO:0000313" key="2">
    <source>
        <dbReference type="EMBL" id="KAK3921450.1"/>
    </source>
</evidence>
<evidence type="ECO:0000313" key="3">
    <source>
        <dbReference type="Proteomes" id="UP001219518"/>
    </source>
</evidence>
<dbReference type="EMBL" id="JAHWGI010001034">
    <property type="protein sequence ID" value="KAK3921450.1"/>
    <property type="molecule type" value="Genomic_DNA"/>
</dbReference>
<dbReference type="PANTHER" id="PTHR46579">
    <property type="entry name" value="F5/8 TYPE C DOMAIN-CONTAINING PROTEIN-RELATED"/>
    <property type="match status" value="1"/>
</dbReference>
<dbReference type="AlphaFoldDB" id="A0AAE1HIZ3"/>
<feature type="region of interest" description="Disordered" evidence="1">
    <location>
        <begin position="1"/>
        <end position="108"/>
    </location>
</feature>
<comment type="caution">
    <text evidence="2">The sequence shown here is derived from an EMBL/GenBank/DDBJ whole genome shotgun (WGS) entry which is preliminary data.</text>
</comment>
<protein>
    <submittedName>
        <fullName evidence="2">Halomucin</fullName>
    </submittedName>
</protein>
<dbReference type="PANTHER" id="PTHR46579:SF1">
    <property type="entry name" value="F5_8 TYPE C DOMAIN-CONTAINING PROTEIN"/>
    <property type="match status" value="1"/>
</dbReference>
<accession>A0AAE1HIZ3</accession>
<feature type="compositionally biased region" description="Acidic residues" evidence="1">
    <location>
        <begin position="26"/>
        <end position="35"/>
    </location>
</feature>
<dbReference type="Proteomes" id="UP001219518">
    <property type="component" value="Unassembled WGS sequence"/>
</dbReference>
<feature type="compositionally biased region" description="Acidic residues" evidence="1">
    <location>
        <begin position="92"/>
        <end position="108"/>
    </location>
</feature>
<reference evidence="2" key="1">
    <citation type="submission" date="2021-07" db="EMBL/GenBank/DDBJ databases">
        <authorList>
            <person name="Catto M.A."/>
            <person name="Jacobson A."/>
            <person name="Kennedy G."/>
            <person name="Labadie P."/>
            <person name="Hunt B.G."/>
            <person name="Srinivasan R."/>
        </authorList>
    </citation>
    <scope>NUCLEOTIDE SEQUENCE</scope>
    <source>
        <strain evidence="2">PL_HMW_Pooled</strain>
        <tissue evidence="2">Head</tissue>
    </source>
</reference>
<organism evidence="2 3">
    <name type="scientific">Frankliniella fusca</name>
    <dbReference type="NCBI Taxonomy" id="407009"/>
    <lineage>
        <taxon>Eukaryota</taxon>
        <taxon>Metazoa</taxon>
        <taxon>Ecdysozoa</taxon>
        <taxon>Arthropoda</taxon>
        <taxon>Hexapoda</taxon>
        <taxon>Insecta</taxon>
        <taxon>Pterygota</taxon>
        <taxon>Neoptera</taxon>
        <taxon>Paraneoptera</taxon>
        <taxon>Thysanoptera</taxon>
        <taxon>Terebrantia</taxon>
        <taxon>Thripoidea</taxon>
        <taxon>Thripidae</taxon>
        <taxon>Frankliniella</taxon>
    </lineage>
</organism>
<sequence>MAERHRMTNYRRYGSKRQFYAPPSSSEDEQDDGDMQEGPGAGAVHGLGIDQDHNVDDHHLDNGGQPGDAGPNVELDSDADSNWSDELRDAEFLDGDGEEDEDENEDEDRGYNLMENVEDEQDFVIQNLVEDNVSDSGDSGNEEDDDPNFKFDWKKKNLGDSVVCPVPECPGHRARTAINKASYFVTLSLKKQLQYFFSIPGIAEQLAYIETRKKHDEAAIEDMFDGSEYQNIVVDGEKLVNSDNYTMTLNLDGCKAIKSAAVYVDREEPDMTTYLHPVVKQLKKLETQGVTWHNCNEEILSKIIVPNFCVDGKACSQVLNMVTHLSHFGCPCCTYYGVSVNSTMRYPSQHPDLPQYEARTDVTMREQMVLAQTQKSQLQRDFIVQGHQGTTPLMDLNYMDLAKGNCSDDLHYVYQCAALQHTELLIKEVPKQNSVSEKVLLNTIDLRMQAIRTPSCIARKPGSCQVKNRKQWHGNEWRNWLWYCSMVCLHGLFSMAEVQHLERLSYASYLLSQDIILPDHIERAEELLREYLRLYDGFGIEKTRRNLHSLIHAPDCVRRWGSLWCYSTFNFESWNHCLMQLLSSPKGALQQIITRHLIRLSINVAIDVDEHVSPDIKNQLKKIMKKPRHIRAREVGNQMYVLVPSAIRPTTNQENQALNEQNVNPPQVTAYQKILIRGTTYSTAVYQEQHESKSDDSSIYTYGNIFCTIQSIVTFESLDGSQVCRLLVRENSVIQRPNGSLFPYAKHICQVDVQGDQNLLCIKPEDIRSPVVKAPLLDMMFFIPVPNLNEID</sequence>
<reference evidence="2" key="2">
    <citation type="journal article" date="2023" name="BMC Genomics">
        <title>Pest status, molecular evolution, and epigenetic factors derived from the genome assembly of Frankliniella fusca, a thysanopteran phytovirus vector.</title>
        <authorList>
            <person name="Catto M.A."/>
            <person name="Labadie P.E."/>
            <person name="Jacobson A.L."/>
            <person name="Kennedy G.G."/>
            <person name="Srinivasan R."/>
            <person name="Hunt B.G."/>
        </authorList>
    </citation>
    <scope>NUCLEOTIDE SEQUENCE</scope>
    <source>
        <strain evidence="2">PL_HMW_Pooled</strain>
    </source>
</reference>
<proteinExistence type="predicted"/>
<gene>
    <name evidence="2" type="ORF">KUF71_001230</name>
</gene>